<dbReference type="CDD" id="cd00082">
    <property type="entry name" value="HisKA"/>
    <property type="match status" value="1"/>
</dbReference>
<keyword evidence="9" id="KW-1185">Reference proteome</keyword>
<dbReference type="STRING" id="1029756.W911_12375"/>
<dbReference type="AlphaFoldDB" id="V5SIC6"/>
<accession>V5SIC6</accession>
<dbReference type="SMART" id="SM00388">
    <property type="entry name" value="HisKA"/>
    <property type="match status" value="1"/>
</dbReference>
<dbReference type="Proteomes" id="UP000018542">
    <property type="component" value="Chromosome"/>
</dbReference>
<proteinExistence type="predicted"/>
<dbReference type="InterPro" id="IPR036097">
    <property type="entry name" value="HisK_dim/P_sf"/>
</dbReference>
<evidence type="ECO:0000256" key="3">
    <source>
        <dbReference type="ARBA" id="ARBA00022679"/>
    </source>
</evidence>
<evidence type="ECO:0000313" key="9">
    <source>
        <dbReference type="Proteomes" id="UP000018542"/>
    </source>
</evidence>
<dbReference type="GO" id="GO:0000155">
    <property type="term" value="F:phosphorelay sensor kinase activity"/>
    <property type="evidence" value="ECO:0007669"/>
    <property type="project" value="InterPro"/>
</dbReference>
<dbReference type="HOGENOM" id="CLU_796387_0_0_5"/>
<dbReference type="OrthoDB" id="9813151at2"/>
<dbReference type="Gene3D" id="1.10.287.130">
    <property type="match status" value="1"/>
</dbReference>
<evidence type="ECO:0000313" key="8">
    <source>
        <dbReference type="EMBL" id="AHB50257.1"/>
    </source>
</evidence>
<dbReference type="EMBL" id="CP006912">
    <property type="protein sequence ID" value="AHB50257.1"/>
    <property type="molecule type" value="Genomic_DNA"/>
</dbReference>
<feature type="domain" description="Signal transduction histidine kinase dimerisation/phosphoacceptor" evidence="7">
    <location>
        <begin position="157"/>
        <end position="226"/>
    </location>
</feature>
<keyword evidence="4" id="KW-0418">Kinase</keyword>
<dbReference type="KEGG" id="hni:W911_12375"/>
<dbReference type="InterPro" id="IPR050736">
    <property type="entry name" value="Sensor_HK_Regulatory"/>
</dbReference>
<dbReference type="InterPro" id="IPR036890">
    <property type="entry name" value="HATPase_C_sf"/>
</dbReference>
<dbReference type="PATRIC" id="fig|1029756.8.peg.2570"/>
<dbReference type="SUPFAM" id="SSF47384">
    <property type="entry name" value="Homodimeric domain of signal transducing histidine kinase"/>
    <property type="match status" value="1"/>
</dbReference>
<dbReference type="Pfam" id="PF00512">
    <property type="entry name" value="HisKA"/>
    <property type="match status" value="1"/>
</dbReference>
<evidence type="ECO:0000256" key="5">
    <source>
        <dbReference type="ARBA" id="ARBA00023012"/>
    </source>
</evidence>
<dbReference type="PANTHER" id="PTHR43711:SF1">
    <property type="entry name" value="HISTIDINE KINASE 1"/>
    <property type="match status" value="1"/>
</dbReference>
<sequence length="386" mass="41193">MAQTLSACPRETCAPTDQAVAIRPIPAALAGFRDGGGPLRLLQAATLVHAGALALPLATPIELPVTALLAGASLTALLALALPRLSAQPAEEARKDGPADVATDDLSPKVEGSGASPSPLPFIGERIVPGRDDTAQLAVLARAAQRLRRVSPVRRQIWADLTARVSHELRTPLNAVIGFSDVLDAELFGPVGHPRYREYARHIRDSSRELLKSAEDTLAITCLLDHDPEARADARVDFKAAVGEAWAFHSEPPSLHGLTLEAQIPEGLEVLIEHRPLKQILINLFAEAVRRSDARGTVGLVATVDGDLVQIEVFLRGRPDSTSVGQASLPVSLAHALLELQGATLIEVDDPHATWRVVTVLECAAQNDFFATPAYQEMRAPVQQAC</sequence>
<evidence type="ECO:0000259" key="7">
    <source>
        <dbReference type="SMART" id="SM00388"/>
    </source>
</evidence>
<evidence type="ECO:0000256" key="4">
    <source>
        <dbReference type="ARBA" id="ARBA00022777"/>
    </source>
</evidence>
<comment type="catalytic activity">
    <reaction evidence="1">
        <text>ATP + protein L-histidine = ADP + protein N-phospho-L-histidine.</text>
        <dbReference type="EC" id="2.7.13.3"/>
    </reaction>
</comment>
<protein>
    <recommendedName>
        <fullName evidence="2">histidine kinase</fullName>
        <ecNumber evidence="2">2.7.13.3</ecNumber>
    </recommendedName>
</protein>
<feature type="region of interest" description="Disordered" evidence="6">
    <location>
        <begin position="91"/>
        <end position="123"/>
    </location>
</feature>
<dbReference type="RefSeq" id="WP_023787813.1">
    <property type="nucleotide sequence ID" value="NC_022997.1"/>
</dbReference>
<dbReference type="SUPFAM" id="SSF55874">
    <property type="entry name" value="ATPase domain of HSP90 chaperone/DNA topoisomerase II/histidine kinase"/>
    <property type="match status" value="1"/>
</dbReference>
<evidence type="ECO:0000256" key="1">
    <source>
        <dbReference type="ARBA" id="ARBA00000085"/>
    </source>
</evidence>
<reference evidence="8 9" key="1">
    <citation type="journal article" date="2014" name="Genome Announc.">
        <title>Complete Genome Sequence of Hyphomicrobium nitrativorans Strain NL23, a Denitrifying Bacterium Isolated from Biofilm of a Methanol-Fed Denitrification System Treating Seawater at the Montreal Biodome.</title>
        <authorList>
            <person name="Martineau C."/>
            <person name="Villeneuve C."/>
            <person name="Mauffrey F."/>
            <person name="Villemur R."/>
        </authorList>
    </citation>
    <scope>NUCLEOTIDE SEQUENCE [LARGE SCALE GENOMIC DNA]</scope>
    <source>
        <strain evidence="8">NL23</strain>
    </source>
</reference>
<dbReference type="PANTHER" id="PTHR43711">
    <property type="entry name" value="TWO-COMPONENT HISTIDINE KINASE"/>
    <property type="match status" value="1"/>
</dbReference>
<dbReference type="InterPro" id="IPR003661">
    <property type="entry name" value="HisK_dim/P_dom"/>
</dbReference>
<keyword evidence="5" id="KW-0902">Two-component regulatory system</keyword>
<evidence type="ECO:0000256" key="2">
    <source>
        <dbReference type="ARBA" id="ARBA00012438"/>
    </source>
</evidence>
<keyword evidence="3" id="KW-0808">Transferase</keyword>
<name>V5SIC6_9HYPH</name>
<dbReference type="Gene3D" id="3.30.565.10">
    <property type="entry name" value="Histidine kinase-like ATPase, C-terminal domain"/>
    <property type="match status" value="1"/>
</dbReference>
<gene>
    <name evidence="8" type="ORF">W911_12375</name>
</gene>
<organism evidence="8 9">
    <name type="scientific">Hyphomicrobium nitrativorans NL23</name>
    <dbReference type="NCBI Taxonomy" id="1029756"/>
    <lineage>
        <taxon>Bacteria</taxon>
        <taxon>Pseudomonadati</taxon>
        <taxon>Pseudomonadota</taxon>
        <taxon>Alphaproteobacteria</taxon>
        <taxon>Hyphomicrobiales</taxon>
        <taxon>Hyphomicrobiaceae</taxon>
        <taxon>Hyphomicrobium</taxon>
    </lineage>
</organism>
<dbReference type="EC" id="2.7.13.3" evidence="2"/>
<evidence type="ECO:0000256" key="6">
    <source>
        <dbReference type="SAM" id="MobiDB-lite"/>
    </source>
</evidence>